<evidence type="ECO:0000256" key="7">
    <source>
        <dbReference type="ARBA" id="ARBA00023286"/>
    </source>
</evidence>
<gene>
    <name evidence="10" type="ORF">IPN02_13650</name>
</gene>
<dbReference type="Proteomes" id="UP000727993">
    <property type="component" value="Unassembled WGS sequence"/>
</dbReference>
<dbReference type="PROSITE" id="PS00889">
    <property type="entry name" value="CNMP_BINDING_2"/>
    <property type="match status" value="1"/>
</dbReference>
<dbReference type="GO" id="GO:0016020">
    <property type="term" value="C:membrane"/>
    <property type="evidence" value="ECO:0007669"/>
    <property type="project" value="UniProtKB-SubCell"/>
</dbReference>
<name>A0A936NEF6_9ACTN</name>
<dbReference type="InterPro" id="IPR000595">
    <property type="entry name" value="cNMP-bd_dom"/>
</dbReference>
<evidence type="ECO:0000256" key="2">
    <source>
        <dbReference type="ARBA" id="ARBA00022448"/>
    </source>
</evidence>
<keyword evidence="8" id="KW-0407">Ion channel</keyword>
<dbReference type="InterPro" id="IPR018488">
    <property type="entry name" value="cNMP-bd_CS"/>
</dbReference>
<keyword evidence="7" id="KW-1071">Ligand-gated ion channel</keyword>
<sequence length="156" mass="17242">MSDHSVPRDQLRKIKLFEGCSPQELDRIDQLSDTLDVKAGTVLAREGTIGKEFAVIVSGSATISREGKELATIQAGEYFGEIALLDGITRTATVTAAEDSILEVLDRRSFRSLLDEFPLMSRTMLLGLTHRIVELTDENEQLRSRLRHPTEGDAAT</sequence>
<organism evidence="10 11">
    <name type="scientific">Candidatus Neomicrothrix subdominans</name>
    <dbReference type="NCBI Taxonomy" id="2954438"/>
    <lineage>
        <taxon>Bacteria</taxon>
        <taxon>Bacillati</taxon>
        <taxon>Actinomycetota</taxon>
        <taxon>Acidimicrobiia</taxon>
        <taxon>Acidimicrobiales</taxon>
        <taxon>Microthrixaceae</taxon>
        <taxon>Candidatus Neomicrothrix</taxon>
    </lineage>
</organism>
<keyword evidence="3" id="KW-0812">Transmembrane</keyword>
<dbReference type="InterPro" id="IPR050866">
    <property type="entry name" value="CNG_cation_channel"/>
</dbReference>
<protein>
    <submittedName>
        <fullName evidence="10">Cyclic nucleotide-binding domain-containing protein</fullName>
    </submittedName>
</protein>
<dbReference type="PANTHER" id="PTHR45638">
    <property type="entry name" value="CYCLIC NUCLEOTIDE-GATED CATION CHANNEL SUBUNIT A"/>
    <property type="match status" value="1"/>
</dbReference>
<dbReference type="SMART" id="SM00100">
    <property type="entry name" value="cNMP"/>
    <property type="match status" value="1"/>
</dbReference>
<evidence type="ECO:0000256" key="5">
    <source>
        <dbReference type="ARBA" id="ARBA00023065"/>
    </source>
</evidence>
<dbReference type="InterPro" id="IPR018490">
    <property type="entry name" value="cNMP-bd_dom_sf"/>
</dbReference>
<feature type="domain" description="Cyclic nucleotide-binding" evidence="9">
    <location>
        <begin position="16"/>
        <end position="131"/>
    </location>
</feature>
<keyword evidence="2" id="KW-0813">Transport</keyword>
<dbReference type="GO" id="GO:0005221">
    <property type="term" value="F:intracellularly cyclic nucleotide-activated monoatomic cation channel activity"/>
    <property type="evidence" value="ECO:0007669"/>
    <property type="project" value="InterPro"/>
</dbReference>
<accession>A0A936NEF6</accession>
<dbReference type="CDD" id="cd00038">
    <property type="entry name" value="CAP_ED"/>
    <property type="match status" value="1"/>
</dbReference>
<evidence type="ECO:0000256" key="4">
    <source>
        <dbReference type="ARBA" id="ARBA00022989"/>
    </source>
</evidence>
<dbReference type="PROSITE" id="PS50042">
    <property type="entry name" value="CNMP_BINDING_3"/>
    <property type="match status" value="1"/>
</dbReference>
<evidence type="ECO:0000313" key="11">
    <source>
        <dbReference type="Proteomes" id="UP000727993"/>
    </source>
</evidence>
<dbReference type="EMBL" id="JADJZA010000007">
    <property type="protein sequence ID" value="MBK9297848.1"/>
    <property type="molecule type" value="Genomic_DNA"/>
</dbReference>
<dbReference type="GO" id="GO:0044877">
    <property type="term" value="F:protein-containing complex binding"/>
    <property type="evidence" value="ECO:0007669"/>
    <property type="project" value="TreeGrafter"/>
</dbReference>
<dbReference type="SUPFAM" id="SSF51206">
    <property type="entry name" value="cAMP-binding domain-like"/>
    <property type="match status" value="1"/>
</dbReference>
<keyword evidence="4" id="KW-1133">Transmembrane helix</keyword>
<evidence type="ECO:0000313" key="10">
    <source>
        <dbReference type="EMBL" id="MBK9297848.1"/>
    </source>
</evidence>
<dbReference type="Pfam" id="PF00027">
    <property type="entry name" value="cNMP_binding"/>
    <property type="match status" value="1"/>
</dbReference>
<evidence type="ECO:0000256" key="6">
    <source>
        <dbReference type="ARBA" id="ARBA00023136"/>
    </source>
</evidence>
<evidence type="ECO:0000256" key="8">
    <source>
        <dbReference type="ARBA" id="ARBA00023303"/>
    </source>
</evidence>
<keyword evidence="5" id="KW-0406">Ion transport</keyword>
<dbReference type="InterPro" id="IPR014710">
    <property type="entry name" value="RmlC-like_jellyroll"/>
</dbReference>
<evidence type="ECO:0000259" key="9">
    <source>
        <dbReference type="PROSITE" id="PS50042"/>
    </source>
</evidence>
<keyword evidence="6" id="KW-0472">Membrane</keyword>
<dbReference type="AlphaFoldDB" id="A0A936NEF6"/>
<dbReference type="Gene3D" id="2.60.120.10">
    <property type="entry name" value="Jelly Rolls"/>
    <property type="match status" value="1"/>
</dbReference>
<comment type="caution">
    <text evidence="10">The sequence shown here is derived from an EMBL/GenBank/DDBJ whole genome shotgun (WGS) entry which is preliminary data.</text>
</comment>
<dbReference type="PANTHER" id="PTHR45638:SF11">
    <property type="entry name" value="CYCLIC NUCLEOTIDE-GATED CATION CHANNEL SUBUNIT A"/>
    <property type="match status" value="1"/>
</dbReference>
<reference evidence="10 11" key="1">
    <citation type="submission" date="2020-10" db="EMBL/GenBank/DDBJ databases">
        <title>Connecting structure to function with the recovery of over 1000 high-quality activated sludge metagenome-assembled genomes encoding full-length rRNA genes using long-read sequencing.</title>
        <authorList>
            <person name="Singleton C.M."/>
            <person name="Petriglieri F."/>
            <person name="Kristensen J.M."/>
            <person name="Kirkegaard R.H."/>
            <person name="Michaelsen T.Y."/>
            <person name="Andersen M.H."/>
            <person name="Karst S.M."/>
            <person name="Dueholm M.S."/>
            <person name="Nielsen P.H."/>
            <person name="Albertsen M."/>
        </authorList>
    </citation>
    <scope>NUCLEOTIDE SEQUENCE [LARGE SCALE GENOMIC DNA]</scope>
    <source>
        <strain evidence="10">Lyne_18-Q3-R50-59_MAXAC.006</strain>
    </source>
</reference>
<evidence type="ECO:0000256" key="1">
    <source>
        <dbReference type="ARBA" id="ARBA00004141"/>
    </source>
</evidence>
<comment type="subcellular location">
    <subcellularLocation>
        <location evidence="1">Membrane</location>
        <topology evidence="1">Multi-pass membrane protein</topology>
    </subcellularLocation>
</comment>
<evidence type="ECO:0000256" key="3">
    <source>
        <dbReference type="ARBA" id="ARBA00022692"/>
    </source>
</evidence>
<proteinExistence type="predicted"/>